<reference evidence="2 3" key="1">
    <citation type="submission" date="2020-06" db="EMBL/GenBank/DDBJ databases">
        <title>Genome mining for natural products.</title>
        <authorList>
            <person name="Zhang B."/>
            <person name="Shi J."/>
            <person name="Ge H."/>
        </authorList>
    </citation>
    <scope>NUCLEOTIDE SEQUENCE [LARGE SCALE GENOMIC DNA]</scope>
    <source>
        <strain evidence="2 3">NA00687</strain>
    </source>
</reference>
<accession>A0A7H8NHZ0</accession>
<keyword evidence="1" id="KW-1133">Transmembrane helix</keyword>
<name>A0A7H8NHZ0_9ACTN</name>
<organism evidence="2 3">
    <name type="scientific">Streptomyces buecherae</name>
    <dbReference type="NCBI Taxonomy" id="2763006"/>
    <lineage>
        <taxon>Bacteria</taxon>
        <taxon>Bacillati</taxon>
        <taxon>Actinomycetota</taxon>
        <taxon>Actinomycetes</taxon>
        <taxon>Kitasatosporales</taxon>
        <taxon>Streptomycetaceae</taxon>
        <taxon>Streptomyces</taxon>
    </lineage>
</organism>
<dbReference type="AlphaFoldDB" id="A0A7H8NHZ0"/>
<gene>
    <name evidence="2" type="ORF">HUT08_35795</name>
</gene>
<feature type="transmembrane region" description="Helical" evidence="1">
    <location>
        <begin position="87"/>
        <end position="105"/>
    </location>
</feature>
<dbReference type="Proteomes" id="UP000509303">
    <property type="component" value="Chromosome"/>
</dbReference>
<keyword evidence="1" id="KW-0472">Membrane</keyword>
<feature type="transmembrane region" description="Helical" evidence="1">
    <location>
        <begin position="192"/>
        <end position="209"/>
    </location>
</feature>
<keyword evidence="3" id="KW-1185">Reference proteome</keyword>
<proteinExistence type="predicted"/>
<dbReference type="EMBL" id="CP054929">
    <property type="protein sequence ID" value="QKW54045.1"/>
    <property type="molecule type" value="Genomic_DNA"/>
</dbReference>
<feature type="transmembrane region" description="Helical" evidence="1">
    <location>
        <begin position="125"/>
        <end position="149"/>
    </location>
</feature>
<keyword evidence="1" id="KW-0812">Transmembrane</keyword>
<feature type="transmembrane region" description="Helical" evidence="1">
    <location>
        <begin position="161"/>
        <end position="186"/>
    </location>
</feature>
<sequence length="225" mass="23623">MSAPTTDADPIEAHVADLSAALHGPVRVKSRMVTDLRDGLIDAARDLSCGREPDHHAARQAVHEFGTVAEIAPSFQRELTIAQARHTARAVMLIVPFLFLCWYLAETWDGSTGHQLPDLVRLLVAHLGGIAASAAFLAAAALAATGALARWLPTPHQLPLLVAWTGTTAAVALAISALTLTLASILATNWPLSTVAGVVTIAFHTRIAASARACRECARVTLAGP</sequence>
<evidence type="ECO:0000256" key="1">
    <source>
        <dbReference type="SAM" id="Phobius"/>
    </source>
</evidence>
<dbReference type="RefSeq" id="WP_176165749.1">
    <property type="nucleotide sequence ID" value="NZ_CP054929.1"/>
</dbReference>
<evidence type="ECO:0000313" key="2">
    <source>
        <dbReference type="EMBL" id="QKW54045.1"/>
    </source>
</evidence>
<evidence type="ECO:0000313" key="3">
    <source>
        <dbReference type="Proteomes" id="UP000509303"/>
    </source>
</evidence>
<protein>
    <submittedName>
        <fullName evidence="2">Uncharacterized protein</fullName>
    </submittedName>
</protein>